<evidence type="ECO:0000313" key="2">
    <source>
        <dbReference type="Proteomes" id="UP001152888"/>
    </source>
</evidence>
<reference evidence="1" key="1">
    <citation type="submission" date="2022-03" db="EMBL/GenBank/DDBJ databases">
        <authorList>
            <person name="Sayadi A."/>
        </authorList>
    </citation>
    <scope>NUCLEOTIDE SEQUENCE</scope>
</reference>
<accession>A0A9P0LUF8</accession>
<keyword evidence="2" id="KW-1185">Reference proteome</keyword>
<comment type="caution">
    <text evidence="1">The sequence shown here is derived from an EMBL/GenBank/DDBJ whole genome shotgun (WGS) entry which is preliminary data.</text>
</comment>
<protein>
    <submittedName>
        <fullName evidence="1">Uncharacterized protein</fullName>
    </submittedName>
</protein>
<dbReference type="EMBL" id="CAKOFQ010007336">
    <property type="protein sequence ID" value="CAH1998646.1"/>
    <property type="molecule type" value="Genomic_DNA"/>
</dbReference>
<dbReference type="AlphaFoldDB" id="A0A9P0LUF8"/>
<evidence type="ECO:0000313" key="1">
    <source>
        <dbReference type="EMBL" id="CAH1998646.1"/>
    </source>
</evidence>
<sequence>MQKRHRRVTVRGTEINDVPTKYTMTGLEPCELPVVGTYVDPRILPGFYYRVRPNDRRERLFGGRALRLLSIGCGYAKRLTFEPDSLLNPDNHLWSDSHPDGLGLEPSAVRKGMKFDFCAGETVLGEATVFRDDKPQIEERMERIETPKGFAIQKYIHIDVICHIRLARTGGKTTENDDYLMRVSGLAIVRKEPKSSQSYVVRVENVGFDSQLLLLFAQTHTELTFIPKKH</sequence>
<dbReference type="Proteomes" id="UP001152888">
    <property type="component" value="Unassembled WGS sequence"/>
</dbReference>
<name>A0A9P0LUF8_ACAOB</name>
<dbReference type="OrthoDB" id="5953973at2759"/>
<proteinExistence type="predicted"/>
<organism evidence="1 2">
    <name type="scientific">Acanthoscelides obtectus</name>
    <name type="common">Bean weevil</name>
    <name type="synonym">Bruchus obtectus</name>
    <dbReference type="NCBI Taxonomy" id="200917"/>
    <lineage>
        <taxon>Eukaryota</taxon>
        <taxon>Metazoa</taxon>
        <taxon>Ecdysozoa</taxon>
        <taxon>Arthropoda</taxon>
        <taxon>Hexapoda</taxon>
        <taxon>Insecta</taxon>
        <taxon>Pterygota</taxon>
        <taxon>Neoptera</taxon>
        <taxon>Endopterygota</taxon>
        <taxon>Coleoptera</taxon>
        <taxon>Polyphaga</taxon>
        <taxon>Cucujiformia</taxon>
        <taxon>Chrysomeloidea</taxon>
        <taxon>Chrysomelidae</taxon>
        <taxon>Bruchinae</taxon>
        <taxon>Bruchini</taxon>
        <taxon>Acanthoscelides</taxon>
    </lineage>
</organism>
<gene>
    <name evidence="1" type="ORF">ACAOBT_LOCUS24505</name>
</gene>